<evidence type="ECO:0000256" key="1">
    <source>
        <dbReference type="SAM" id="MobiDB-lite"/>
    </source>
</evidence>
<feature type="compositionally biased region" description="Pro residues" evidence="1">
    <location>
        <begin position="491"/>
        <end position="501"/>
    </location>
</feature>
<accession>A0A8H6Z2H1</accession>
<dbReference type="EMBL" id="JACAZI010000002">
    <property type="protein sequence ID" value="KAF7369166.1"/>
    <property type="molecule type" value="Genomic_DNA"/>
</dbReference>
<feature type="compositionally biased region" description="Pro residues" evidence="1">
    <location>
        <begin position="471"/>
        <end position="481"/>
    </location>
</feature>
<sequence length="867" mass="96801">MSFALYGTPTPDTLFSAESFHDITIADADRIIQGGQLPHILPKSSLRAWVFDREVPTSLEELTLSANEHIPCAEDMLPITREMESAFHRGAHSVCLNLPNGSVRYHLSKIRLIINVNKNVANLAAAASLLNHVESSFLLLPDRIQELKGNKFMEPLAGFHVTAIPLYTLGCLLNERWAKEDVLNARAELAYFHRAVIKDLGQDPSFLFIPTSFINDCRTLIKLPGSPYSQNIIWFHERVRSGSVNVIGFLSWTRDHYSALVKMRIDDLEHGDSLNLPLNLIYCLCYGGHWLGFETLSPTSLAGEGSCGIAAANFVEFRIGMDIPRWMADQSADFRDLFLQEMLLYHLIACCKTTQYSDWVMPCFLSGNGEVPGFTSTDVGVGYSDFNLDMPSPDMTHPIFDWVTERLKQPQIFPEIAYSELQAKPGMASLASPFKLNSSTRNTIPSITQLAELPLDHAFNFPAISFGHSPRSPPKTPPPQPRNNIIVIPDTPSPAPPLPKTPPRRKIKDEDVMDLCSPDVIDLSLSTPPHLASKAEVIELTSPFQPGVKRKHEGRLPGAKVERIDIDLSSPPRRRTKQDSSLSSRLPPPQAPVQRQQPPRTIELGFGPIQLHNVYDTFETAEQAIYQAQEALGHKWIRGQVRRDDNTGALYWSEDRLTLADQPDVYLEFPHFLEDVVKWVADRRTRQTNRASNAMTLVRTSSDIFAGAGVYTITELWHMAGLSPNLTEAEAVCEAHSRDPLWVRRCTAAGPFDVFEPELIRHALEFEDINLGGLIFGEELWAKLRSDAGLPIACLSSDNTLARFYSNLSIAAEMSTSWLNPTAYTYLFHTNKGALRASHPLTILYRAANTNIWSVIPAFPDNSAPIP</sequence>
<gene>
    <name evidence="2" type="ORF">MVEN_00243800</name>
</gene>
<evidence type="ECO:0000313" key="2">
    <source>
        <dbReference type="EMBL" id="KAF7369166.1"/>
    </source>
</evidence>
<keyword evidence="3" id="KW-1185">Reference proteome</keyword>
<protein>
    <submittedName>
        <fullName evidence="2">Uncharacterized protein</fullName>
    </submittedName>
</protein>
<evidence type="ECO:0000313" key="3">
    <source>
        <dbReference type="Proteomes" id="UP000620124"/>
    </source>
</evidence>
<reference evidence="2" key="1">
    <citation type="submission" date="2020-05" db="EMBL/GenBank/DDBJ databases">
        <title>Mycena genomes resolve the evolution of fungal bioluminescence.</title>
        <authorList>
            <person name="Tsai I.J."/>
        </authorList>
    </citation>
    <scope>NUCLEOTIDE SEQUENCE</scope>
    <source>
        <strain evidence="2">CCC161011</strain>
    </source>
</reference>
<organism evidence="2 3">
    <name type="scientific">Mycena venus</name>
    <dbReference type="NCBI Taxonomy" id="2733690"/>
    <lineage>
        <taxon>Eukaryota</taxon>
        <taxon>Fungi</taxon>
        <taxon>Dikarya</taxon>
        <taxon>Basidiomycota</taxon>
        <taxon>Agaricomycotina</taxon>
        <taxon>Agaricomycetes</taxon>
        <taxon>Agaricomycetidae</taxon>
        <taxon>Agaricales</taxon>
        <taxon>Marasmiineae</taxon>
        <taxon>Mycenaceae</taxon>
        <taxon>Mycena</taxon>
    </lineage>
</organism>
<dbReference type="AlphaFoldDB" id="A0A8H6Z2H1"/>
<comment type="caution">
    <text evidence="2">The sequence shown here is derived from an EMBL/GenBank/DDBJ whole genome shotgun (WGS) entry which is preliminary data.</text>
</comment>
<feature type="region of interest" description="Disordered" evidence="1">
    <location>
        <begin position="464"/>
        <end position="505"/>
    </location>
</feature>
<dbReference type="OrthoDB" id="3268838at2759"/>
<name>A0A8H6Z2H1_9AGAR</name>
<dbReference type="Proteomes" id="UP000620124">
    <property type="component" value="Unassembled WGS sequence"/>
</dbReference>
<proteinExistence type="predicted"/>
<feature type="region of interest" description="Disordered" evidence="1">
    <location>
        <begin position="548"/>
        <end position="599"/>
    </location>
</feature>